<keyword evidence="6" id="KW-1185">Reference proteome</keyword>
<evidence type="ECO:0000256" key="4">
    <source>
        <dbReference type="ARBA" id="ARBA00023004"/>
    </source>
</evidence>
<name>A0A0G2Y412_9VIRU</name>
<dbReference type="InterPro" id="IPR017972">
    <property type="entry name" value="Cyt_P450_CS"/>
</dbReference>
<dbReference type="InterPro" id="IPR050529">
    <property type="entry name" value="CYP450_sterol_14alpha_dmase"/>
</dbReference>
<dbReference type="Gene3D" id="1.10.630.10">
    <property type="entry name" value="Cytochrome P450"/>
    <property type="match status" value="1"/>
</dbReference>
<dbReference type="CDD" id="cd11041">
    <property type="entry name" value="CYP503A1-like"/>
    <property type="match status" value="1"/>
</dbReference>
<evidence type="ECO:0000256" key="1">
    <source>
        <dbReference type="ARBA" id="ARBA00010617"/>
    </source>
</evidence>
<dbReference type="SUPFAM" id="SSF48264">
    <property type="entry name" value="Cytochrome P450"/>
    <property type="match status" value="1"/>
</dbReference>
<reference evidence="5 6" key="1">
    <citation type="submission" date="2014-10" db="EMBL/GenBank/DDBJ databases">
        <title>Pan-genome analysis of Brazilian lineage A amoebal mimiviruses.</title>
        <authorList>
            <person name="Assis F.L."/>
            <person name="Abrahao J.S."/>
            <person name="Kroon E.G."/>
            <person name="Dornas F.P."/>
            <person name="Andrade K.R."/>
            <person name="Borato P.V.M."/>
            <person name="Pilotto M.R."/>
            <person name="Benamar S."/>
            <person name="LaScola B."/>
            <person name="Colson P."/>
        </authorList>
    </citation>
    <scope>NUCLEOTIDE SEQUENCE [LARGE SCALE GENOMIC DNA]</scope>
    <source>
        <strain evidence="5 6">Kroon</strain>
    </source>
</reference>
<evidence type="ECO:0000256" key="2">
    <source>
        <dbReference type="ARBA" id="ARBA00022617"/>
    </source>
</evidence>
<dbReference type="Pfam" id="PF00067">
    <property type="entry name" value="p450"/>
    <property type="match status" value="1"/>
</dbReference>
<keyword evidence="4" id="KW-0408">Iron</keyword>
<dbReference type="InterPro" id="IPR001128">
    <property type="entry name" value="Cyt_P450"/>
</dbReference>
<evidence type="ECO:0000313" key="6">
    <source>
        <dbReference type="Proteomes" id="UP000240461"/>
    </source>
</evidence>
<keyword evidence="2" id="KW-0349">Heme</keyword>
<dbReference type="PANTHER" id="PTHR24304">
    <property type="entry name" value="CYTOCHROME P450 FAMILY 7"/>
    <property type="match status" value="1"/>
</dbReference>
<dbReference type="PANTHER" id="PTHR24304:SF2">
    <property type="entry name" value="24-HYDROXYCHOLESTEROL 7-ALPHA-HYDROXYLASE"/>
    <property type="match status" value="1"/>
</dbReference>
<organism evidence="5 6">
    <name type="scientific">Acanthamoeba polyphaga mimivirus Kroon</name>
    <dbReference type="NCBI Taxonomy" id="3069720"/>
    <lineage>
        <taxon>Viruses</taxon>
        <taxon>Varidnaviria</taxon>
        <taxon>Bamfordvirae</taxon>
        <taxon>Nucleocytoviricota</taxon>
        <taxon>Megaviricetes</taxon>
        <taxon>Imitervirales</taxon>
        <taxon>Mimiviridae</taxon>
        <taxon>Megamimivirinae</taxon>
        <taxon>Mimivirus</taxon>
        <taxon>Mimivirus lagoaense</taxon>
    </lineage>
</organism>
<dbReference type="Proteomes" id="UP000240461">
    <property type="component" value="Segment"/>
</dbReference>
<dbReference type="SUPFAM" id="SSF51197">
    <property type="entry name" value="Clavaminate synthase-like"/>
    <property type="match status" value="1"/>
</dbReference>
<evidence type="ECO:0000256" key="3">
    <source>
        <dbReference type="ARBA" id="ARBA00022723"/>
    </source>
</evidence>
<dbReference type="GO" id="GO:0004497">
    <property type="term" value="F:monooxygenase activity"/>
    <property type="evidence" value="ECO:0007669"/>
    <property type="project" value="InterPro"/>
</dbReference>
<dbReference type="InterPro" id="IPR036396">
    <property type="entry name" value="Cyt_P450_sf"/>
</dbReference>
<dbReference type="GO" id="GO:0005506">
    <property type="term" value="F:iron ion binding"/>
    <property type="evidence" value="ECO:0007669"/>
    <property type="project" value="InterPro"/>
</dbReference>
<accession>A0A0G2Y412</accession>
<keyword evidence="3" id="KW-0479">Metal-binding</keyword>
<dbReference type="Gene3D" id="2.60.120.590">
    <property type="entry name" value="Alpha-ketoglutarate-dependent dioxygenase AlkB-like"/>
    <property type="match status" value="1"/>
</dbReference>
<sequence length="709" mass="82004">MLFELSIGVIIGFLTLCLLKKFNESKKFIKPDNLKEIPVVEGAVPILGHGPAFSKDIMQFMKNCYEKYGSVFQLKIFRTNMVVLCDRKLSEEFFKSRENDMSLYDVLNRLFFGLAFSDKPDSLEFIIKMVKKTITIRYDDFAPKIMDEAQRLTKIMRESHSGKKLDMIPEIIKFVSRTSARCFIAMDINDEFYDALNKFTNLLNKIVVLTYFVPHWLLNATLNRFMLRKYRMKMTKLLENEIEKYRTDLNKSDSLLFRKCVDHIDPETGATLTNQDIGDIVVCLLYVSSENTSLLATNCLIDLALNPKYWDLIKSECSAMIALGDYKNLFKTPLLNSVVMESARLNSHVFALARKPKSVNRIGDYFVANNVDTISLCEPALMKFDIASDVYADPNSYDPVRFMAPRNEPKDSGHVMNWGKGVHECPGKQFAIYEVKAAIAYIVTNFQRFEFNHKDLKINYFSPSAMCEKNISVEFVASQQNIHNIVYKDRTYIVEHIKCNESSAWLIHNALDRQQQREYYQYTYEISTDSQEHKLIEKAGSHKPFPIAYDKLVYTGQSNCMTPTKWYDLAADIWELLTENYVDLGFPIYDDKVRNFVPNSFYGQLYSVESIMPTHRDQHVDYGLSISIGSNCEFVIEDKTILLPSGSVLIGDFSKISHSVSKIFHEKPDYLSDFEFFNRVRFSAQIRSIDSDIQPLMTTQDFMDMISKY</sequence>
<dbReference type="GO" id="GO:0020037">
    <property type="term" value="F:heme binding"/>
    <property type="evidence" value="ECO:0007669"/>
    <property type="project" value="InterPro"/>
</dbReference>
<dbReference type="GO" id="GO:0016705">
    <property type="term" value="F:oxidoreductase activity, acting on paired donors, with incorporation or reduction of molecular oxygen"/>
    <property type="evidence" value="ECO:0007669"/>
    <property type="project" value="InterPro"/>
</dbReference>
<proteinExistence type="inferred from homology"/>
<dbReference type="InterPro" id="IPR002403">
    <property type="entry name" value="Cyt_P450_E_grp-IV"/>
</dbReference>
<dbReference type="PRINTS" id="PR00465">
    <property type="entry name" value="EP450IV"/>
</dbReference>
<dbReference type="PROSITE" id="PS00086">
    <property type="entry name" value="CYTOCHROME_P450"/>
    <property type="match status" value="1"/>
</dbReference>
<dbReference type="EMBL" id="KM982402">
    <property type="protein sequence ID" value="AKI80540.1"/>
    <property type="molecule type" value="Genomic_DNA"/>
</dbReference>
<evidence type="ECO:0000313" key="5">
    <source>
        <dbReference type="EMBL" id="AKI80540.1"/>
    </source>
</evidence>
<dbReference type="KEGG" id="vg:80514338"/>
<protein>
    <submittedName>
        <fullName evidence="5">Lanosterol 14-alpha demethylase</fullName>
    </submittedName>
</protein>
<comment type="similarity">
    <text evidence="1">Belongs to the cytochrome P450 family.</text>
</comment>
<dbReference type="InterPro" id="IPR037151">
    <property type="entry name" value="AlkB-like_sf"/>
</dbReference>